<feature type="region of interest" description="Disordered" evidence="1">
    <location>
        <begin position="38"/>
        <end position="58"/>
    </location>
</feature>
<evidence type="ECO:0000256" key="1">
    <source>
        <dbReference type="SAM" id="MobiDB-lite"/>
    </source>
</evidence>
<dbReference type="STRING" id="930128.SAMN05192532_10776"/>
<dbReference type="EMBL" id="FONT01000007">
    <property type="protein sequence ID" value="SFE97566.1"/>
    <property type="molecule type" value="Genomic_DNA"/>
</dbReference>
<accession>A0A1I2EYL9</accession>
<proteinExistence type="predicted"/>
<name>A0A1I2EYL9_9BACI</name>
<evidence type="ECO:0000313" key="3">
    <source>
        <dbReference type="Proteomes" id="UP000199516"/>
    </source>
</evidence>
<gene>
    <name evidence="2" type="ORF">SAMN05192532_10776</name>
</gene>
<evidence type="ECO:0000313" key="2">
    <source>
        <dbReference type="EMBL" id="SFE97566.1"/>
    </source>
</evidence>
<keyword evidence="3" id="KW-1185">Reference proteome</keyword>
<organism evidence="2 3">
    <name type="scientific">Alteribacillus iranensis</name>
    <dbReference type="NCBI Taxonomy" id="930128"/>
    <lineage>
        <taxon>Bacteria</taxon>
        <taxon>Bacillati</taxon>
        <taxon>Bacillota</taxon>
        <taxon>Bacilli</taxon>
        <taxon>Bacillales</taxon>
        <taxon>Bacillaceae</taxon>
        <taxon>Alteribacillus</taxon>
    </lineage>
</organism>
<sequence>MHKFMIMMQISTYYKKVRIILILIPCIYEYKSGTIEQGEKQNNKGGMDSEEATTHKLK</sequence>
<dbReference type="AlphaFoldDB" id="A0A1I2EYL9"/>
<reference evidence="2 3" key="1">
    <citation type="submission" date="2016-10" db="EMBL/GenBank/DDBJ databases">
        <authorList>
            <person name="de Groot N.N."/>
        </authorList>
    </citation>
    <scope>NUCLEOTIDE SEQUENCE [LARGE SCALE GENOMIC DNA]</scope>
    <source>
        <strain evidence="2 3">DSM 23995</strain>
    </source>
</reference>
<protein>
    <submittedName>
        <fullName evidence="2">Uncharacterized protein</fullName>
    </submittedName>
</protein>
<dbReference type="Proteomes" id="UP000199516">
    <property type="component" value="Unassembled WGS sequence"/>
</dbReference>